<proteinExistence type="predicted"/>
<reference evidence="2 3" key="1">
    <citation type="journal article" date="2013" name="BMC Genomics">
        <title>Comparative genomics of Campylobacter concisus isolates reveals genetic diversity and provides insights into disease association.</title>
        <authorList>
            <person name="Deshpande N.P."/>
            <person name="Kaakoush N.O."/>
            <person name="Wilkins M.R."/>
            <person name="Mitchell H.M."/>
        </authorList>
    </citation>
    <scope>NUCLEOTIDE SEQUENCE [LARGE SCALE GENOMIC DNA]</scope>
    <source>
        <strain evidence="2 3">UNSWCS</strain>
    </source>
</reference>
<name>U2GRV7_9BACT</name>
<organism evidence="2 3">
    <name type="scientific">Campylobacter concisus UNSWCS</name>
    <dbReference type="NCBI Taxonomy" id="1242968"/>
    <lineage>
        <taxon>Bacteria</taxon>
        <taxon>Pseudomonadati</taxon>
        <taxon>Campylobacterota</taxon>
        <taxon>Epsilonproteobacteria</taxon>
        <taxon>Campylobacterales</taxon>
        <taxon>Campylobacteraceae</taxon>
        <taxon>Campylobacter</taxon>
    </lineage>
</organism>
<keyword evidence="1" id="KW-0472">Membrane</keyword>
<sequence length="57" mass="6849">MAQKTNIGFIVAFDSKFNPLFQNLTHKITIWRIKTDITLLFYFIMLLLNLSRIRLLY</sequence>
<dbReference type="EMBL" id="ANNG01000003">
    <property type="protein sequence ID" value="ERJ30804.1"/>
    <property type="molecule type" value="Genomic_DNA"/>
</dbReference>
<evidence type="ECO:0000313" key="2">
    <source>
        <dbReference type="EMBL" id="ERJ30804.1"/>
    </source>
</evidence>
<feature type="transmembrane region" description="Helical" evidence="1">
    <location>
        <begin position="37"/>
        <end position="55"/>
    </location>
</feature>
<dbReference type="Proteomes" id="UP000016620">
    <property type="component" value="Unassembled WGS sequence"/>
</dbReference>
<dbReference type="AlphaFoldDB" id="U2GRV7"/>
<keyword evidence="1" id="KW-0812">Transmembrane</keyword>
<dbReference type="PATRIC" id="fig|1242968.3.peg.59"/>
<evidence type="ECO:0000313" key="3">
    <source>
        <dbReference type="Proteomes" id="UP000016620"/>
    </source>
</evidence>
<accession>U2GRV7</accession>
<protein>
    <submittedName>
        <fullName evidence="2">Uncharacterized protein</fullName>
    </submittedName>
</protein>
<gene>
    <name evidence="2" type="ORF">UNSWCS_1841</name>
</gene>
<keyword evidence="1" id="KW-1133">Transmembrane helix</keyword>
<comment type="caution">
    <text evidence="2">The sequence shown here is derived from an EMBL/GenBank/DDBJ whole genome shotgun (WGS) entry which is preliminary data.</text>
</comment>
<evidence type="ECO:0000256" key="1">
    <source>
        <dbReference type="SAM" id="Phobius"/>
    </source>
</evidence>